<dbReference type="InterPro" id="IPR050465">
    <property type="entry name" value="UPF0194_transport"/>
</dbReference>
<dbReference type="AlphaFoldDB" id="A0A7X5TPS7"/>
<dbReference type="EMBL" id="JAAQTL010000001">
    <property type="protein sequence ID" value="NID14762.1"/>
    <property type="molecule type" value="Genomic_DNA"/>
</dbReference>
<dbReference type="Gene3D" id="2.40.50.100">
    <property type="match status" value="1"/>
</dbReference>
<dbReference type="RefSeq" id="WP_166698476.1">
    <property type="nucleotide sequence ID" value="NZ_JAAQTL010000001.1"/>
</dbReference>
<dbReference type="Gene3D" id="1.10.287.470">
    <property type="entry name" value="Helix hairpin bin"/>
    <property type="match status" value="1"/>
</dbReference>
<comment type="caution">
    <text evidence="3">The sequence shown here is derived from an EMBL/GenBank/DDBJ whole genome shotgun (WGS) entry which is preliminary data.</text>
</comment>
<keyword evidence="4" id="KW-1185">Reference proteome</keyword>
<gene>
    <name evidence="3" type="ORF">HBF32_04690</name>
</gene>
<dbReference type="SUPFAM" id="SSF111369">
    <property type="entry name" value="HlyD-like secretion proteins"/>
    <property type="match status" value="1"/>
</dbReference>
<accession>A0A7X5TPS7</accession>
<evidence type="ECO:0000313" key="4">
    <source>
        <dbReference type="Proteomes" id="UP000518878"/>
    </source>
</evidence>
<evidence type="ECO:0000256" key="1">
    <source>
        <dbReference type="ARBA" id="ARBA00004196"/>
    </source>
</evidence>
<dbReference type="PANTHER" id="PTHR32347:SF23">
    <property type="entry name" value="BLL5650 PROTEIN"/>
    <property type="match status" value="1"/>
</dbReference>
<proteinExistence type="predicted"/>
<dbReference type="Proteomes" id="UP000518878">
    <property type="component" value="Unassembled WGS sequence"/>
</dbReference>
<comment type="subcellular location">
    <subcellularLocation>
        <location evidence="1">Cell envelope</location>
    </subcellularLocation>
</comment>
<organism evidence="3 4">
    <name type="scientific">Luteibacter yeojuensis</name>
    <dbReference type="NCBI Taxonomy" id="345309"/>
    <lineage>
        <taxon>Bacteria</taxon>
        <taxon>Pseudomonadati</taxon>
        <taxon>Pseudomonadota</taxon>
        <taxon>Gammaproteobacteria</taxon>
        <taxon>Lysobacterales</taxon>
        <taxon>Rhodanobacteraceae</taxon>
        <taxon>Luteibacter</taxon>
    </lineage>
</organism>
<dbReference type="PANTHER" id="PTHR32347">
    <property type="entry name" value="EFFLUX SYSTEM COMPONENT YKNX-RELATED"/>
    <property type="match status" value="1"/>
</dbReference>
<sequence>MNAPDTRGATASSRFYALAARVEAATTAAELGFVACNETRLLVDYRQAALVTLSQARGPWLAAHSGLADPDPNTPYALWLAAVARRIAERCAELPASARVLPLSPEMLGEELAAAWGEWLPAHVWILPLTGPDQAVGALLFLARDHAWPTTLVPDGADYALLQLSGLYGYAWWSLVARPTRWQRWWRKAGTGRRLRYALAALLLVLLVPVREYTLVPAEVISTRSQVIASPREGVIHRMAVLPNTPVKAGQVLAELDDTTLRNRLAVAQAELATASVEMHQAAQQAIESQNAKADLGMAEGKWRERQVEVMSLQREVDKLAIRAPADGVFVYSDPDDWGGRPVQTGERIGLLADPHALGVRAWAPVGEPTNLAAGAPMTVFLKVAPLDPLDARLDYAGYQPVEAPNGVASYVLRGTIEGTPPGARIGLQGTARVSGRWSVLGYLMLRRPLATVRSWSGI</sequence>
<name>A0A7X5TPS7_9GAMM</name>
<reference evidence="3 4" key="1">
    <citation type="journal article" date="2006" name="Int. J. Syst. Evol. Microbiol.">
        <title>Dyella yeojuensis sp. nov., isolated from greenhouse soil in Korea.</title>
        <authorList>
            <person name="Kim B.Y."/>
            <person name="Weon H.Y."/>
            <person name="Lee K.H."/>
            <person name="Seok S.J."/>
            <person name="Kwon S.W."/>
            <person name="Go S.J."/>
            <person name="Stackebrandt E."/>
        </authorList>
    </citation>
    <scope>NUCLEOTIDE SEQUENCE [LARGE SCALE GENOMIC DNA]</scope>
    <source>
        <strain evidence="3 4">DSM 17673</strain>
    </source>
</reference>
<protein>
    <submittedName>
        <fullName evidence="3">HlyD family efflux transporter periplasmic adaptor subunit</fullName>
    </submittedName>
</protein>
<evidence type="ECO:0000256" key="2">
    <source>
        <dbReference type="ARBA" id="ARBA00023054"/>
    </source>
</evidence>
<evidence type="ECO:0000313" key="3">
    <source>
        <dbReference type="EMBL" id="NID14762.1"/>
    </source>
</evidence>
<keyword evidence="2" id="KW-0175">Coiled coil</keyword>
<dbReference type="GO" id="GO:0030313">
    <property type="term" value="C:cell envelope"/>
    <property type="evidence" value="ECO:0007669"/>
    <property type="project" value="UniProtKB-SubCell"/>
</dbReference>